<dbReference type="Gene3D" id="3.40.50.1360">
    <property type="match status" value="1"/>
</dbReference>
<dbReference type="NCBIfam" id="TIGR01198">
    <property type="entry name" value="pgl"/>
    <property type="match status" value="1"/>
</dbReference>
<comment type="catalytic activity">
    <reaction evidence="1 7">
        <text>6-phospho-D-glucono-1,5-lactone + H2O = 6-phospho-D-gluconate + H(+)</text>
        <dbReference type="Rhea" id="RHEA:12556"/>
        <dbReference type="ChEBI" id="CHEBI:15377"/>
        <dbReference type="ChEBI" id="CHEBI:15378"/>
        <dbReference type="ChEBI" id="CHEBI:57955"/>
        <dbReference type="ChEBI" id="CHEBI:58759"/>
        <dbReference type="EC" id="3.1.1.31"/>
    </reaction>
</comment>
<evidence type="ECO:0000256" key="5">
    <source>
        <dbReference type="ARBA" id="ARBA00013198"/>
    </source>
</evidence>
<evidence type="ECO:0000256" key="3">
    <source>
        <dbReference type="ARBA" id="ARBA00004961"/>
    </source>
</evidence>
<organism evidence="9 10">
    <name type="scientific">Pseudoalteromonas luteoviolacea</name>
    <dbReference type="NCBI Taxonomy" id="43657"/>
    <lineage>
        <taxon>Bacteria</taxon>
        <taxon>Pseudomonadati</taxon>
        <taxon>Pseudomonadota</taxon>
        <taxon>Gammaproteobacteria</taxon>
        <taxon>Alteromonadales</taxon>
        <taxon>Pseudoalteromonadaceae</taxon>
        <taxon>Pseudoalteromonas</taxon>
    </lineage>
</organism>
<dbReference type="PANTHER" id="PTHR11054">
    <property type="entry name" value="6-PHOSPHOGLUCONOLACTONASE"/>
    <property type="match status" value="1"/>
</dbReference>
<comment type="similarity">
    <text evidence="4 7">Belongs to the glucosamine/galactosamine-6-phosphate isomerase family. 6-phosphogluconolactonase subfamily.</text>
</comment>
<dbReference type="GO" id="GO:0006098">
    <property type="term" value="P:pentose-phosphate shunt"/>
    <property type="evidence" value="ECO:0007669"/>
    <property type="project" value="UniProtKB-UniPathway"/>
</dbReference>
<dbReference type="UniPathway" id="UPA00115">
    <property type="reaction ID" value="UER00409"/>
</dbReference>
<dbReference type="EC" id="3.1.1.31" evidence="5 7"/>
<gene>
    <name evidence="7" type="primary">pgl</name>
    <name evidence="9" type="ORF">JF50_08905</name>
</gene>
<dbReference type="InterPro" id="IPR039104">
    <property type="entry name" value="6PGL"/>
</dbReference>
<dbReference type="AlphaFoldDB" id="A0A0C1MRN8"/>
<feature type="domain" description="Glucosamine/galactosamine-6-phosphate isomerase" evidence="8">
    <location>
        <begin position="11"/>
        <end position="222"/>
    </location>
</feature>
<comment type="caution">
    <text evidence="9">The sequence shown here is derived from an EMBL/GenBank/DDBJ whole genome shotgun (WGS) entry which is preliminary data.</text>
</comment>
<dbReference type="Proteomes" id="UP000031327">
    <property type="component" value="Unassembled WGS sequence"/>
</dbReference>
<protein>
    <recommendedName>
        <fullName evidence="6 7">6-phosphogluconolactonase</fullName>
        <shortName evidence="7">6PGL</shortName>
        <ecNumber evidence="5 7">3.1.1.31</ecNumber>
    </recommendedName>
</protein>
<accession>A0A0C1MRN8</accession>
<dbReference type="EMBL" id="JWIC01000005">
    <property type="protein sequence ID" value="KID57328.1"/>
    <property type="molecule type" value="Genomic_DNA"/>
</dbReference>
<dbReference type="RefSeq" id="WP_039609100.1">
    <property type="nucleotide sequence ID" value="NZ_JWIC01000005.1"/>
</dbReference>
<evidence type="ECO:0000313" key="9">
    <source>
        <dbReference type="EMBL" id="KID57328.1"/>
    </source>
</evidence>
<evidence type="ECO:0000256" key="4">
    <source>
        <dbReference type="ARBA" id="ARBA00010662"/>
    </source>
</evidence>
<comment type="function">
    <text evidence="2 7">Hydrolysis of 6-phosphogluconolactone to 6-phosphogluconate.</text>
</comment>
<dbReference type="InterPro" id="IPR006148">
    <property type="entry name" value="Glc/Gal-6P_isomerase"/>
</dbReference>
<comment type="pathway">
    <text evidence="3 7">Carbohydrate degradation; pentose phosphate pathway; D-ribulose 5-phosphate from D-glucose 6-phosphate (oxidative stage): step 2/3.</text>
</comment>
<evidence type="ECO:0000259" key="8">
    <source>
        <dbReference type="Pfam" id="PF01182"/>
    </source>
</evidence>
<dbReference type="OrthoDB" id="9810967at2"/>
<dbReference type="CDD" id="cd01400">
    <property type="entry name" value="6PGL"/>
    <property type="match status" value="1"/>
</dbReference>
<evidence type="ECO:0000256" key="6">
    <source>
        <dbReference type="ARBA" id="ARBA00020337"/>
    </source>
</evidence>
<evidence type="ECO:0000313" key="10">
    <source>
        <dbReference type="Proteomes" id="UP000031327"/>
    </source>
</evidence>
<dbReference type="GO" id="GO:0005975">
    <property type="term" value="P:carbohydrate metabolic process"/>
    <property type="evidence" value="ECO:0007669"/>
    <property type="project" value="UniProtKB-UniRule"/>
</dbReference>
<sequence length="236" mass="25411">MAILTEKFFDSKDEMTEHLASILENTLSQAIETDAAASILVSGGSSPAPAYKRLSGLDLDWSKITVAMVDERWVEPSHEKSNEAFINSTLLQDKASKASFVTMKNSQTTAVDGQAEVEERYQALKQPFDVTILGMGPDGHTASLFPNAEGLESALETDQLVCAINAIESEVTGSITERISLTLAGIANTQHAILLISGDAKRAVYEEAKQAGSELDIPLRAVLGLPNLKLSVFWCP</sequence>
<evidence type="ECO:0000256" key="1">
    <source>
        <dbReference type="ARBA" id="ARBA00000832"/>
    </source>
</evidence>
<proteinExistence type="inferred from homology"/>
<name>A0A0C1MRN8_9GAMM</name>
<evidence type="ECO:0000256" key="7">
    <source>
        <dbReference type="RuleBase" id="RU365095"/>
    </source>
</evidence>
<evidence type="ECO:0000256" key="2">
    <source>
        <dbReference type="ARBA" id="ARBA00002681"/>
    </source>
</evidence>
<dbReference type="GO" id="GO:0017057">
    <property type="term" value="F:6-phosphogluconolactonase activity"/>
    <property type="evidence" value="ECO:0007669"/>
    <property type="project" value="UniProtKB-UniRule"/>
</dbReference>
<dbReference type="SUPFAM" id="SSF100950">
    <property type="entry name" value="NagB/RpiA/CoA transferase-like"/>
    <property type="match status" value="1"/>
</dbReference>
<keyword evidence="7" id="KW-0378">Hydrolase</keyword>
<dbReference type="InterPro" id="IPR037171">
    <property type="entry name" value="NagB/RpiA_transferase-like"/>
</dbReference>
<dbReference type="PANTHER" id="PTHR11054:SF0">
    <property type="entry name" value="6-PHOSPHOGLUCONOLACTONASE"/>
    <property type="match status" value="1"/>
</dbReference>
<dbReference type="Pfam" id="PF01182">
    <property type="entry name" value="Glucosamine_iso"/>
    <property type="match status" value="1"/>
</dbReference>
<dbReference type="InterPro" id="IPR005900">
    <property type="entry name" value="6-phosphogluconolactonase_DevB"/>
</dbReference>
<reference evidence="9 10" key="1">
    <citation type="submission" date="2014-12" db="EMBL/GenBank/DDBJ databases">
        <title>Draft Genome Sequence of Pseudoalteromonas luteoviolacea HI1.</title>
        <authorList>
            <person name="Asahina A.Y."/>
            <person name="Hadfield M.G."/>
        </authorList>
    </citation>
    <scope>NUCLEOTIDE SEQUENCE [LARGE SCALE GENOMIC DNA]</scope>
    <source>
        <strain evidence="9 10">HI1</strain>
    </source>
</reference>